<dbReference type="Proteomes" id="UP000029964">
    <property type="component" value="Unassembled WGS sequence"/>
</dbReference>
<gene>
    <name evidence="2" type="ORF">ACRE_020850</name>
</gene>
<evidence type="ECO:0000256" key="1">
    <source>
        <dbReference type="SAM" id="MobiDB-lite"/>
    </source>
</evidence>
<proteinExistence type="predicted"/>
<keyword evidence="3" id="KW-1185">Reference proteome</keyword>
<accession>A0A086TCA4</accession>
<dbReference type="AlphaFoldDB" id="A0A086TCA4"/>
<organism evidence="2 3">
    <name type="scientific">Hapsidospora chrysogenum (strain ATCC 11550 / CBS 779.69 / DSM 880 / IAM 14645 / JCM 23072 / IMI 49137)</name>
    <name type="common">Acremonium chrysogenum</name>
    <dbReference type="NCBI Taxonomy" id="857340"/>
    <lineage>
        <taxon>Eukaryota</taxon>
        <taxon>Fungi</taxon>
        <taxon>Dikarya</taxon>
        <taxon>Ascomycota</taxon>
        <taxon>Pezizomycotina</taxon>
        <taxon>Sordariomycetes</taxon>
        <taxon>Hypocreomycetidae</taxon>
        <taxon>Hypocreales</taxon>
        <taxon>Bionectriaceae</taxon>
        <taxon>Hapsidospora</taxon>
    </lineage>
</organism>
<reference evidence="3" key="1">
    <citation type="journal article" date="2014" name="Genome Announc.">
        <title>Genome sequence and annotation of Acremonium chrysogenum, producer of the beta-lactam antibiotic cephalosporin C.</title>
        <authorList>
            <person name="Terfehr D."/>
            <person name="Dahlmann T.A."/>
            <person name="Specht T."/>
            <person name="Zadra I."/>
            <person name="Kuernsteiner H."/>
            <person name="Kueck U."/>
        </authorList>
    </citation>
    <scope>NUCLEOTIDE SEQUENCE [LARGE SCALE GENOMIC DNA]</scope>
    <source>
        <strain evidence="3">ATCC 11550 / CBS 779.69 / DSM 880 / IAM 14645 / JCM 23072 / IMI 49137</strain>
    </source>
</reference>
<evidence type="ECO:0000313" key="2">
    <source>
        <dbReference type="EMBL" id="KFH46986.1"/>
    </source>
</evidence>
<name>A0A086TCA4_HAPC1</name>
<comment type="caution">
    <text evidence="2">The sequence shown here is derived from an EMBL/GenBank/DDBJ whole genome shotgun (WGS) entry which is preliminary data.</text>
</comment>
<dbReference type="HOGENOM" id="CLU_2885224_0_0_1"/>
<feature type="region of interest" description="Disordered" evidence="1">
    <location>
        <begin position="1"/>
        <end position="63"/>
    </location>
</feature>
<evidence type="ECO:0000313" key="3">
    <source>
        <dbReference type="Proteomes" id="UP000029964"/>
    </source>
</evidence>
<sequence length="63" mass="6510">MAEPVVQPEAYPHIPSSSHRSPHSPSARPSVGTSFVCEYASGSSPPTGTARHKAASPIVNTPT</sequence>
<dbReference type="EMBL" id="JPKY01000013">
    <property type="protein sequence ID" value="KFH46986.1"/>
    <property type="molecule type" value="Genomic_DNA"/>
</dbReference>
<feature type="compositionally biased region" description="Low complexity" evidence="1">
    <location>
        <begin position="12"/>
        <end position="30"/>
    </location>
</feature>
<protein>
    <submittedName>
        <fullName evidence="2">Uncharacterized protein</fullName>
    </submittedName>
</protein>